<keyword evidence="2" id="KW-1185">Reference proteome</keyword>
<organism evidence="1 2">
    <name type="scientific">Peronosclerospora sorghi</name>
    <dbReference type="NCBI Taxonomy" id="230839"/>
    <lineage>
        <taxon>Eukaryota</taxon>
        <taxon>Sar</taxon>
        <taxon>Stramenopiles</taxon>
        <taxon>Oomycota</taxon>
        <taxon>Peronosporomycetes</taxon>
        <taxon>Peronosporales</taxon>
        <taxon>Peronosporaceae</taxon>
        <taxon>Peronosclerospora</taxon>
    </lineage>
</organism>
<comment type="caution">
    <text evidence="1">The sequence shown here is derived from an EMBL/GenBank/DDBJ whole genome shotgun (WGS) entry which is preliminary data.</text>
</comment>
<protein>
    <submittedName>
        <fullName evidence="1">Uncharacterized protein</fullName>
    </submittedName>
</protein>
<evidence type="ECO:0000313" key="2">
    <source>
        <dbReference type="Proteomes" id="UP001163321"/>
    </source>
</evidence>
<proteinExistence type="predicted"/>
<accession>A0ACC0VMK0</accession>
<dbReference type="Proteomes" id="UP001163321">
    <property type="component" value="Chromosome 8"/>
</dbReference>
<reference evidence="1 2" key="1">
    <citation type="journal article" date="2022" name="bioRxiv">
        <title>The genome of the oomycete Peronosclerospora sorghi, a cosmopolitan pathogen of maize and sorghum, is inflated with dispersed pseudogenes.</title>
        <authorList>
            <person name="Fletcher K."/>
            <person name="Martin F."/>
            <person name="Isakeit T."/>
            <person name="Cavanaugh K."/>
            <person name="Magill C."/>
            <person name="Michelmore R."/>
        </authorList>
    </citation>
    <scope>NUCLEOTIDE SEQUENCE [LARGE SCALE GENOMIC DNA]</scope>
    <source>
        <strain evidence="1">P6</strain>
    </source>
</reference>
<sequence>MEEFAVLLLLIENVIKVPVHFVVAINFDSRKIESAFMSNALSSSGIRKNTPCSFFVAGKCRNGTSCKFFHSSREDQAINPLPCKFFLQGTCTAGRECKFSHEAKAQVRATLVSSSTGEKTIAPGSYGILCKFFKFGNCSSGNKCPYLHTQKTDSEKRQREVKVDVKPKAKHLINNIVDEEKEMANLKLEAVGEKEQKEMKEDIMDFISKEEELYYYGAPGEFEDTAAEAVLPMPKKSYAEITRKNMPDRPLSFDEELPAPPKICTFFLQGSCRYGKTCFYAHSLPENVGSEEEMRAKDEELRLSQDLECGICYEKVIGKGERFGLLSGCNHSFCLTCLRNWRGNADQPKQTVRQCPICRLETSFIIPSSRMITNPERKKALSDVYLKNLSVIPCRHFDEGRYYKNGRLGFLLVYMYGNKVALLTEEHVHLAPVASTLTVSRMAKKNHAMCVPQSTLMASVMFFAKSVFSTTSNKVGALMNCASEIWLGKAKCIEY</sequence>
<evidence type="ECO:0000313" key="1">
    <source>
        <dbReference type="EMBL" id="KAI9907560.1"/>
    </source>
</evidence>
<dbReference type="EMBL" id="CM047587">
    <property type="protein sequence ID" value="KAI9907560.1"/>
    <property type="molecule type" value="Genomic_DNA"/>
</dbReference>
<name>A0ACC0VMK0_9STRA</name>
<gene>
    <name evidence="1" type="ORF">PsorP6_003387</name>
</gene>